<dbReference type="InterPro" id="IPR051782">
    <property type="entry name" value="ABC_Transporter_VariousFunc"/>
</dbReference>
<evidence type="ECO:0000256" key="2">
    <source>
        <dbReference type="ARBA" id="ARBA00022741"/>
    </source>
</evidence>
<proteinExistence type="predicted"/>
<gene>
    <name evidence="5" type="ORF">M2350_002524</name>
</gene>
<dbReference type="CDD" id="cd03230">
    <property type="entry name" value="ABC_DR_subfamily_A"/>
    <property type="match status" value="1"/>
</dbReference>
<dbReference type="GO" id="GO:0005524">
    <property type="term" value="F:ATP binding"/>
    <property type="evidence" value="ECO:0007669"/>
    <property type="project" value="UniProtKB-KW"/>
</dbReference>
<evidence type="ECO:0000313" key="6">
    <source>
        <dbReference type="Proteomes" id="UP001204798"/>
    </source>
</evidence>
<dbReference type="PROSITE" id="PS50893">
    <property type="entry name" value="ABC_TRANSPORTER_2"/>
    <property type="match status" value="1"/>
</dbReference>
<name>A0ABT2EQ69_9BACT</name>
<accession>A0ABT2EQ69</accession>
<sequence length="242" mass="27010">MALLEVSGLSKRFGQIWAVRDLSFEVERGEIVVLLGPNGAGKTTTLRCIAGVLLPDEGSIRINGTSILHDPVTAKRHLGYLPEFPQPMPYLTVWEHLELVARIHAMPDNWRQRANELIRRLNLTEWRDSLGKTLPKGIREKTILACAMLPEPPLLLLDEPIVAIDPIGQQVVKGMLRDLRERGHGILISTHILAFAEELADRIIMLDRGRKIAEGTPADLREKVHASASAPLEQVFAKLLEQ</sequence>
<dbReference type="PANTHER" id="PTHR42939">
    <property type="entry name" value="ABC TRANSPORTER ATP-BINDING PROTEIN ALBC-RELATED"/>
    <property type="match status" value="1"/>
</dbReference>
<reference evidence="5 6" key="1">
    <citation type="submission" date="2022-08" db="EMBL/GenBank/DDBJ databases">
        <title>Bacterial and archaeal communities from various locations to study Microbial Dark Matter (Phase II).</title>
        <authorList>
            <person name="Stepanauskas R."/>
        </authorList>
    </citation>
    <scope>NUCLEOTIDE SEQUENCE [LARGE SCALE GENOMIC DNA]</scope>
    <source>
        <strain evidence="5 6">PD1</strain>
    </source>
</reference>
<dbReference type="Gene3D" id="3.40.50.300">
    <property type="entry name" value="P-loop containing nucleotide triphosphate hydrolases"/>
    <property type="match status" value="1"/>
</dbReference>
<evidence type="ECO:0000313" key="5">
    <source>
        <dbReference type="EMBL" id="MCS3920107.1"/>
    </source>
</evidence>
<dbReference type="SMART" id="SM00382">
    <property type="entry name" value="AAA"/>
    <property type="match status" value="1"/>
</dbReference>
<comment type="caution">
    <text evidence="5">The sequence shown here is derived from an EMBL/GenBank/DDBJ whole genome shotgun (WGS) entry which is preliminary data.</text>
</comment>
<dbReference type="InterPro" id="IPR027417">
    <property type="entry name" value="P-loop_NTPase"/>
</dbReference>
<evidence type="ECO:0000259" key="4">
    <source>
        <dbReference type="PROSITE" id="PS50893"/>
    </source>
</evidence>
<dbReference type="EMBL" id="JANUCP010000004">
    <property type="protein sequence ID" value="MCS3920107.1"/>
    <property type="molecule type" value="Genomic_DNA"/>
</dbReference>
<keyword evidence="2" id="KW-0547">Nucleotide-binding</keyword>
<keyword evidence="1" id="KW-0813">Transport</keyword>
<dbReference type="Proteomes" id="UP001204798">
    <property type="component" value="Unassembled WGS sequence"/>
</dbReference>
<dbReference type="InterPro" id="IPR003593">
    <property type="entry name" value="AAA+_ATPase"/>
</dbReference>
<evidence type="ECO:0000256" key="3">
    <source>
        <dbReference type="ARBA" id="ARBA00022840"/>
    </source>
</evidence>
<dbReference type="RefSeq" id="WP_259097756.1">
    <property type="nucleotide sequence ID" value="NZ_CP130454.1"/>
</dbReference>
<dbReference type="SUPFAM" id="SSF52540">
    <property type="entry name" value="P-loop containing nucleoside triphosphate hydrolases"/>
    <property type="match status" value="1"/>
</dbReference>
<protein>
    <submittedName>
        <fullName evidence="5">ABC-2 type transport system ATP-binding protein</fullName>
    </submittedName>
</protein>
<dbReference type="Pfam" id="PF00005">
    <property type="entry name" value="ABC_tran"/>
    <property type="match status" value="1"/>
</dbReference>
<keyword evidence="6" id="KW-1185">Reference proteome</keyword>
<dbReference type="InterPro" id="IPR003439">
    <property type="entry name" value="ABC_transporter-like_ATP-bd"/>
</dbReference>
<organism evidence="5 6">
    <name type="scientific">Candidatus Fervidibacter sacchari</name>
    <dbReference type="NCBI Taxonomy" id="1448929"/>
    <lineage>
        <taxon>Bacteria</taxon>
        <taxon>Candidatus Fervidibacterota</taxon>
        <taxon>Candidatus Fervidibacter</taxon>
    </lineage>
</organism>
<evidence type="ECO:0000256" key="1">
    <source>
        <dbReference type="ARBA" id="ARBA00022448"/>
    </source>
</evidence>
<dbReference type="PANTHER" id="PTHR42939:SF1">
    <property type="entry name" value="ABC TRANSPORTER ATP-BINDING PROTEIN ALBC-RELATED"/>
    <property type="match status" value="1"/>
</dbReference>
<feature type="domain" description="ABC transporter" evidence="4">
    <location>
        <begin position="4"/>
        <end position="233"/>
    </location>
</feature>
<keyword evidence="3 5" id="KW-0067">ATP-binding</keyword>